<feature type="region of interest" description="Disordered" evidence="5">
    <location>
        <begin position="543"/>
        <end position="567"/>
    </location>
</feature>
<feature type="region of interest" description="Disordered" evidence="5">
    <location>
        <begin position="403"/>
        <end position="430"/>
    </location>
</feature>
<evidence type="ECO:0000313" key="10">
    <source>
        <dbReference type="Proteomes" id="UP001205998"/>
    </source>
</evidence>
<dbReference type="Pfam" id="PF23726">
    <property type="entry name" value="Beta-prop_RSE1_2nd"/>
    <property type="match status" value="1"/>
</dbReference>
<accession>A0AAD5A0N2</accession>
<name>A0AAD5A0N2_SILAS</name>
<dbReference type="FunFam" id="2.130.10.10:FF:000118">
    <property type="entry name" value="Cleavage and polyadenylation specificity factor subunit 1"/>
    <property type="match status" value="1"/>
</dbReference>
<evidence type="ECO:0000259" key="6">
    <source>
        <dbReference type="Pfam" id="PF03178"/>
    </source>
</evidence>
<feature type="compositionally biased region" description="Polar residues" evidence="5">
    <location>
        <begin position="770"/>
        <end position="784"/>
    </location>
</feature>
<evidence type="ECO:0000256" key="1">
    <source>
        <dbReference type="ARBA" id="ARBA00004642"/>
    </source>
</evidence>
<dbReference type="GO" id="GO:0003676">
    <property type="term" value="F:nucleic acid binding"/>
    <property type="evidence" value="ECO:0007669"/>
    <property type="project" value="InterPro"/>
</dbReference>
<gene>
    <name evidence="9" type="ORF">C0J50_7021</name>
</gene>
<dbReference type="GO" id="GO:0031123">
    <property type="term" value="P:RNA 3'-end processing"/>
    <property type="evidence" value="ECO:0007669"/>
    <property type="project" value="UniProtKB-ARBA"/>
</dbReference>
<feature type="region of interest" description="Disordered" evidence="5">
    <location>
        <begin position="752"/>
        <end position="785"/>
    </location>
</feature>
<dbReference type="PANTHER" id="PTHR10644">
    <property type="entry name" value="DNA REPAIR/RNA PROCESSING CPSF FAMILY"/>
    <property type="match status" value="1"/>
</dbReference>
<sequence length="1449" mass="163551">MYAVFRQAHNPTAVEFSVYCNFISSQEKNLVVAGTSQLYVYRIIHDYESSTKSEKSTDGKSRKEKLEQVASFSLFGNVMSMASVQLVATNRDALLLSFKDAKLSVVEYDPGTHDLKTLSLHFFEEPELRDGFVQNVHIPTVRVDPENRCAVMLVYGTQLVVLPFRKDTLTDEQEGIVGEGQKSSFLPSYIIDVRELDEKLLNIIDMKFLHGYYEPTLLILYEPNQTWPGRVAVRQDTCSIVAISLNIMQKVHPVIWSLSNLPFDCTQVMAVPKPIGGVVVFAVNSLLYLNQSVPPFGVSLNSQTNGTTAFPLRVQEEVKLTLDCSQAAFISSDRMVISLKGGEIYVLTLITDGMRSVRAFHFDKAAASVLTTCMVTMEPGFLFLGSRLGNSLLLKYTEKLQENATEEDKDKDMDMEEEPPNKKKRMDSNTNWTGKASMLDELDEIEVYGSEAQSGTQLATYSFEVCDSILNIGPCVSASMGEPAFLSEEFQSNPEPDLEVVVCSGYGKNGALSVLQRSIRPQVVTTFELPGCHDMWTVISNEEKTEQVKREQGESESQEDAEKHKLTVEDEKNKHGFLILSREDSTMILQTGQEIMELDTSGFATQGPTVHAGNIGDNKYIIQVSPMGIRLLEGVTQLHFIPVDLGSPIIHCSVADPYVVIMTAEGVVSMFALKTDSYMGKTHRLALHKPHLHTQSRVIALCAYRDVSGMFTTENKVTFLFQEETVSRSQSESETLIHDISTTVDDEEEMLYGDSNPLMSPGKDEFSRSAAFSQSDRPGAQSKQEPTHWCMVVRENGVMEIYQLPEWRLVFLVKNFPVGQRVLVDSSAGQSAAQGETKKEEMTRQGEIPLVKEVVLVSLGYNHSRPYLLVHVDQELLIYEAFPYDQQQGQSSNLKVRFKKMPHNINYREKKSKLKKEKKSEAPGDESAGVRGRVARFRYFKDISGYSGVFICGPSPHWMFVTSRGAMRLHPMSIDGPIESFSPFHNVNCPKGFLYFNKQGELRISVLPTYLSYDAPWPVRKIPLRCTVHYVNYHVESKVYAVCSSIKELCTRIPRMTGEEKEFEMIERDERYINPQQEKFSIQLISPVSWEAIPNTRIDLEEWEHVTCMKTVALKSQETVSGLKGYVAIGTCLMQGEEVTCRGRILILDVIEVVPEPGQPLTKNKFKVLYEKEQKGPVTALCHCNGYLVSAIGQKIFLWSLKDNELTGMAFIDTQLYIHQMYSIKNFILAADVMKSISLLRYQEESKTLSLVSRDAKPLEVYSIEFMVDNGQLGFLVSDRDKNLLVYMYLPEAKESFGGLRLLRRADFNVGAHVNTFWRMPCRGVLDLASKKALSWDNKHITWFATLDGGIGLLLPMQEKTYRRLLMLQNALTTMLPHHAGLNPKAFRMLHTDRRTLQNAVRNILDGELLNKYLYLSTMERSELAKKIGTTADIILEDLLEIDRVTAHF</sequence>
<dbReference type="EMBL" id="MU592027">
    <property type="protein sequence ID" value="KAI5607269.1"/>
    <property type="molecule type" value="Genomic_DNA"/>
</dbReference>
<evidence type="ECO:0000256" key="2">
    <source>
        <dbReference type="ARBA" id="ARBA00023242"/>
    </source>
</evidence>
<evidence type="ECO:0000256" key="3">
    <source>
        <dbReference type="ARBA" id="ARBA00038446"/>
    </source>
</evidence>
<feature type="non-terminal residue" evidence="9">
    <location>
        <position position="1"/>
    </location>
</feature>
<dbReference type="InterPro" id="IPR015943">
    <property type="entry name" value="WD40/YVTN_repeat-like_dom_sf"/>
</dbReference>
<dbReference type="Pfam" id="PF03178">
    <property type="entry name" value="CPSF_A"/>
    <property type="match status" value="1"/>
</dbReference>
<dbReference type="Gene3D" id="1.10.150.910">
    <property type="match status" value="1"/>
</dbReference>
<protein>
    <recommendedName>
        <fullName evidence="4">Cleavage and polyadenylation specificity factor subunit 1</fullName>
    </recommendedName>
</protein>
<keyword evidence="10" id="KW-1185">Reference proteome</keyword>
<dbReference type="FunFam" id="1.10.150.910:FF:000005">
    <property type="entry name" value="Cleavage and polyadenylation specific factor 1"/>
    <property type="match status" value="1"/>
</dbReference>
<dbReference type="InterPro" id="IPR058543">
    <property type="entry name" value="Beta-prop_RSE1/DDB1/CPSF1_2nd"/>
</dbReference>
<dbReference type="FunFam" id="2.130.10.10:FF:000100">
    <property type="entry name" value="Cleavage and polyadenylation specificity factor subunit 1"/>
    <property type="match status" value="1"/>
</dbReference>
<dbReference type="Gene3D" id="2.130.10.10">
    <property type="entry name" value="YVTN repeat-like/Quinoprotein amine dehydrogenase"/>
    <property type="match status" value="2"/>
</dbReference>
<comment type="similarity">
    <text evidence="3">Belongs to the CPSF1 family.</text>
</comment>
<feature type="domain" description="RSE1/DDB1/CPSF1 first beta-propeller" evidence="7">
    <location>
        <begin position="14"/>
        <end position="400"/>
    </location>
</feature>
<dbReference type="Proteomes" id="UP001205998">
    <property type="component" value="Unassembled WGS sequence"/>
</dbReference>
<evidence type="ECO:0000313" key="9">
    <source>
        <dbReference type="EMBL" id="KAI5607269.1"/>
    </source>
</evidence>
<feature type="domain" description="RSE1/DDB1/CPSF1 second beta-propeller" evidence="8">
    <location>
        <begin position="521"/>
        <end position="1006"/>
    </location>
</feature>
<comment type="caution">
    <text evidence="9">The sequence shown here is derived from an EMBL/GenBank/DDBJ whole genome shotgun (WGS) entry which is preliminary data.</text>
</comment>
<feature type="compositionally biased region" description="Basic and acidic residues" evidence="5">
    <location>
        <begin position="543"/>
        <end position="553"/>
    </location>
</feature>
<organism evidence="9 10">
    <name type="scientific">Silurus asotus</name>
    <name type="common">Amur catfish</name>
    <name type="synonym">Parasilurus asotus</name>
    <dbReference type="NCBI Taxonomy" id="30991"/>
    <lineage>
        <taxon>Eukaryota</taxon>
        <taxon>Metazoa</taxon>
        <taxon>Chordata</taxon>
        <taxon>Craniata</taxon>
        <taxon>Vertebrata</taxon>
        <taxon>Euteleostomi</taxon>
        <taxon>Actinopterygii</taxon>
        <taxon>Neopterygii</taxon>
        <taxon>Teleostei</taxon>
        <taxon>Ostariophysi</taxon>
        <taxon>Siluriformes</taxon>
        <taxon>Siluridae</taxon>
        <taxon>Silurus</taxon>
    </lineage>
</organism>
<evidence type="ECO:0000256" key="4">
    <source>
        <dbReference type="ARBA" id="ARBA00068483"/>
    </source>
</evidence>
<evidence type="ECO:0000256" key="5">
    <source>
        <dbReference type="SAM" id="MobiDB-lite"/>
    </source>
</evidence>
<dbReference type="FunFam" id="2.130.10.10:FF:002223">
    <property type="entry name" value="Cleavage and polyadenylation specific factor 1"/>
    <property type="match status" value="1"/>
</dbReference>
<dbReference type="InterPro" id="IPR050358">
    <property type="entry name" value="RSE1/DDB1/CFT1"/>
</dbReference>
<reference evidence="9" key="1">
    <citation type="submission" date="2018-07" db="EMBL/GenBank/DDBJ databases">
        <title>Comparative genomics of catfishes provides insights into carnivory and benthic adaptation.</title>
        <authorList>
            <person name="Zhang Y."/>
            <person name="Wang D."/>
            <person name="Peng Z."/>
            <person name="Zheng S."/>
            <person name="Shao F."/>
            <person name="Tao W."/>
        </authorList>
    </citation>
    <scope>NUCLEOTIDE SEQUENCE</scope>
    <source>
        <strain evidence="9">Chongqing</strain>
    </source>
</reference>
<dbReference type="InterPro" id="IPR004871">
    <property type="entry name" value="RSE1/DDB1/CPSF1_C"/>
</dbReference>
<evidence type="ECO:0000259" key="7">
    <source>
        <dbReference type="Pfam" id="PF10433"/>
    </source>
</evidence>
<dbReference type="FunFam" id="2.130.10.10:FF:000544">
    <property type="entry name" value="cleavage and polyadenylation specificity factor subunit 1"/>
    <property type="match status" value="1"/>
</dbReference>
<feature type="domain" description="RSE1/DDB1/CPSF1 C-terminal" evidence="6">
    <location>
        <begin position="1079"/>
        <end position="1414"/>
    </location>
</feature>
<dbReference type="GO" id="GO:0005654">
    <property type="term" value="C:nucleoplasm"/>
    <property type="evidence" value="ECO:0007669"/>
    <property type="project" value="UniProtKB-SubCell"/>
</dbReference>
<comment type="subcellular location">
    <subcellularLocation>
        <location evidence="1">Nucleus</location>
        <location evidence="1">Nucleoplasm</location>
    </subcellularLocation>
</comment>
<dbReference type="Pfam" id="PF10433">
    <property type="entry name" value="Beta-prop_RSE1_1st"/>
    <property type="match status" value="1"/>
</dbReference>
<evidence type="ECO:0000259" key="8">
    <source>
        <dbReference type="Pfam" id="PF23726"/>
    </source>
</evidence>
<keyword evidence="2" id="KW-0539">Nucleus</keyword>
<proteinExistence type="inferred from homology"/>
<dbReference type="InterPro" id="IPR018846">
    <property type="entry name" value="Beta-prop_RSE1/DDB1/CPSF1_1st"/>
</dbReference>
<feature type="compositionally biased region" description="Basic and acidic residues" evidence="5">
    <location>
        <begin position="403"/>
        <end position="412"/>
    </location>
</feature>